<accession>A0ACB9FID1</accession>
<reference evidence="1 2" key="2">
    <citation type="journal article" date="2022" name="Mol. Ecol. Resour.">
        <title>The genomes of chicory, endive, great burdock and yacon provide insights into Asteraceae paleo-polyploidization history and plant inulin production.</title>
        <authorList>
            <person name="Fan W."/>
            <person name="Wang S."/>
            <person name="Wang H."/>
            <person name="Wang A."/>
            <person name="Jiang F."/>
            <person name="Liu H."/>
            <person name="Zhao H."/>
            <person name="Xu D."/>
            <person name="Zhang Y."/>
        </authorList>
    </citation>
    <scope>NUCLEOTIDE SEQUENCE [LARGE SCALE GENOMIC DNA]</scope>
    <source>
        <strain evidence="2">cv. Niubang</strain>
    </source>
</reference>
<keyword evidence="2" id="KW-1185">Reference proteome</keyword>
<dbReference type="EMBL" id="CM042047">
    <property type="protein sequence ID" value="KAI3770596.1"/>
    <property type="molecule type" value="Genomic_DNA"/>
</dbReference>
<proteinExistence type="predicted"/>
<evidence type="ECO:0000313" key="2">
    <source>
        <dbReference type="Proteomes" id="UP001055879"/>
    </source>
</evidence>
<reference evidence="2" key="1">
    <citation type="journal article" date="2022" name="Mol. Ecol. Resour.">
        <title>The genomes of chicory, endive, great burdock and yacon provide insights into Asteraceae palaeo-polyploidization history and plant inulin production.</title>
        <authorList>
            <person name="Fan W."/>
            <person name="Wang S."/>
            <person name="Wang H."/>
            <person name="Wang A."/>
            <person name="Jiang F."/>
            <person name="Liu H."/>
            <person name="Zhao H."/>
            <person name="Xu D."/>
            <person name="Zhang Y."/>
        </authorList>
    </citation>
    <scope>NUCLEOTIDE SEQUENCE [LARGE SCALE GENOMIC DNA]</scope>
    <source>
        <strain evidence="2">cv. Niubang</strain>
    </source>
</reference>
<organism evidence="1 2">
    <name type="scientific">Arctium lappa</name>
    <name type="common">Greater burdock</name>
    <name type="synonym">Lappa major</name>
    <dbReference type="NCBI Taxonomy" id="4217"/>
    <lineage>
        <taxon>Eukaryota</taxon>
        <taxon>Viridiplantae</taxon>
        <taxon>Streptophyta</taxon>
        <taxon>Embryophyta</taxon>
        <taxon>Tracheophyta</taxon>
        <taxon>Spermatophyta</taxon>
        <taxon>Magnoliopsida</taxon>
        <taxon>eudicotyledons</taxon>
        <taxon>Gunneridae</taxon>
        <taxon>Pentapetalae</taxon>
        <taxon>asterids</taxon>
        <taxon>campanulids</taxon>
        <taxon>Asterales</taxon>
        <taxon>Asteraceae</taxon>
        <taxon>Carduoideae</taxon>
        <taxon>Cardueae</taxon>
        <taxon>Arctiinae</taxon>
        <taxon>Arctium</taxon>
    </lineage>
</organism>
<comment type="caution">
    <text evidence="1">The sequence shown here is derived from an EMBL/GenBank/DDBJ whole genome shotgun (WGS) entry which is preliminary data.</text>
</comment>
<evidence type="ECO:0000313" key="1">
    <source>
        <dbReference type="EMBL" id="KAI3770596.1"/>
    </source>
</evidence>
<gene>
    <name evidence="1" type="ORF">L6452_01736</name>
</gene>
<protein>
    <submittedName>
        <fullName evidence="1">Uncharacterized protein</fullName>
    </submittedName>
</protein>
<name>A0ACB9FID1_ARCLA</name>
<sequence>MPENFFTTQVDHFETKLTMSRLRRVLGLPKADSFSGKRVFDDVSSYEEIYANILAMGYLDVLERVSNFKRQYLPQLCTMESNKKFPRRETTEKGPTNTMMYLKMSKVNFLVCMTIPVSIIAYEDHGAECVVRYLREKALMVQPTPEGPTHSATLDSGEREDIGYRTGQDQGQGVLDLGGVLKGRSPVRGTGGNPILILRQMQLLMIEDDEDIDLDDDSTNDNKGDDAVDDDRSHDPLVLLIPPYIGLVPSPSPNTESTTATTSDPKPHPEAAKR</sequence>
<dbReference type="Proteomes" id="UP001055879">
    <property type="component" value="Linkage Group LG01"/>
</dbReference>